<keyword evidence="2" id="KW-1185">Reference proteome</keyword>
<dbReference type="InterPro" id="IPR001451">
    <property type="entry name" value="Hexapep"/>
</dbReference>
<keyword evidence="1" id="KW-0012">Acyltransferase</keyword>
<evidence type="ECO:0000313" key="1">
    <source>
        <dbReference type="EMBL" id="RJG04363.1"/>
    </source>
</evidence>
<reference evidence="2" key="1">
    <citation type="submission" date="2018-09" db="EMBL/GenBank/DDBJ databases">
        <authorList>
            <person name="Zhu H."/>
        </authorList>
    </citation>
    <scope>NUCLEOTIDE SEQUENCE [LARGE SCALE GENOMIC DNA]</scope>
    <source>
        <strain evidence="2">K1S02-23</strain>
    </source>
</reference>
<name>A0A3A3G764_9BURK</name>
<dbReference type="SUPFAM" id="SSF51161">
    <property type="entry name" value="Trimeric LpxA-like enzymes"/>
    <property type="match status" value="1"/>
</dbReference>
<dbReference type="CDD" id="cd04647">
    <property type="entry name" value="LbH_MAT_like"/>
    <property type="match status" value="1"/>
</dbReference>
<dbReference type="OrthoDB" id="272049at2"/>
<dbReference type="GO" id="GO:0016746">
    <property type="term" value="F:acyltransferase activity"/>
    <property type="evidence" value="ECO:0007669"/>
    <property type="project" value="UniProtKB-KW"/>
</dbReference>
<comment type="caution">
    <text evidence="1">The sequence shown here is derived from an EMBL/GenBank/DDBJ whole genome shotgun (WGS) entry which is preliminary data.</text>
</comment>
<sequence length="199" mass="21845">MWRYYIKICRKLHYFVIRAAPRLRAILVRSILGVNATAIGEKTKFRGLEFIHLGHNFRIGDFCWIEAITEYADQHYSPKLSIGNDVCVSDLTHISCLEYIEIGDGCLLGSKIYIGDHSHGPTHNLNSDDLSTYPSRRPLANPSAIHIGAGCWLGDGVVILGGTRLAAGCIVGANSVVRLICDRPAVVAGVPATIIRYLD</sequence>
<dbReference type="PANTHER" id="PTHR23416">
    <property type="entry name" value="SIALIC ACID SYNTHASE-RELATED"/>
    <property type="match status" value="1"/>
</dbReference>
<dbReference type="AlphaFoldDB" id="A0A3A3G764"/>
<proteinExistence type="predicted"/>
<accession>A0A3A3G764</accession>
<organism evidence="1 2">
    <name type="scientific">Noviherbaspirillum sedimenti</name>
    <dbReference type="NCBI Taxonomy" id="2320865"/>
    <lineage>
        <taxon>Bacteria</taxon>
        <taxon>Pseudomonadati</taxon>
        <taxon>Pseudomonadota</taxon>
        <taxon>Betaproteobacteria</taxon>
        <taxon>Burkholderiales</taxon>
        <taxon>Oxalobacteraceae</taxon>
        <taxon>Noviherbaspirillum</taxon>
    </lineage>
</organism>
<dbReference type="Pfam" id="PF00132">
    <property type="entry name" value="Hexapep"/>
    <property type="match status" value="1"/>
</dbReference>
<dbReference type="InterPro" id="IPR051159">
    <property type="entry name" value="Hexapeptide_acetyltransf"/>
</dbReference>
<dbReference type="Proteomes" id="UP000266327">
    <property type="component" value="Unassembled WGS sequence"/>
</dbReference>
<dbReference type="EMBL" id="QYUQ01000002">
    <property type="protein sequence ID" value="RJG04363.1"/>
    <property type="molecule type" value="Genomic_DNA"/>
</dbReference>
<protein>
    <submittedName>
        <fullName evidence="1">Acyltransferase</fullName>
    </submittedName>
</protein>
<dbReference type="Gene3D" id="2.160.10.10">
    <property type="entry name" value="Hexapeptide repeat proteins"/>
    <property type="match status" value="1"/>
</dbReference>
<dbReference type="InterPro" id="IPR011004">
    <property type="entry name" value="Trimer_LpxA-like_sf"/>
</dbReference>
<gene>
    <name evidence="1" type="ORF">D3878_11055</name>
</gene>
<evidence type="ECO:0000313" key="2">
    <source>
        <dbReference type="Proteomes" id="UP000266327"/>
    </source>
</evidence>
<keyword evidence="1" id="KW-0808">Transferase</keyword>